<dbReference type="EMBL" id="OD571355">
    <property type="protein sequence ID" value="CAD7449234.1"/>
    <property type="molecule type" value="Genomic_DNA"/>
</dbReference>
<dbReference type="SUPFAM" id="SSF56112">
    <property type="entry name" value="Protein kinase-like (PK-like)"/>
    <property type="match status" value="1"/>
</dbReference>
<accession>A0A7R9FBF0</accession>
<evidence type="ECO:0000313" key="2">
    <source>
        <dbReference type="EMBL" id="CAD7449234.1"/>
    </source>
</evidence>
<evidence type="ECO:0000259" key="1">
    <source>
        <dbReference type="SMART" id="SM00587"/>
    </source>
</evidence>
<dbReference type="SMART" id="SM00587">
    <property type="entry name" value="CHK"/>
    <property type="match status" value="1"/>
</dbReference>
<dbReference type="PANTHER" id="PTHR11012">
    <property type="entry name" value="PROTEIN KINASE-LIKE DOMAIN-CONTAINING"/>
    <property type="match status" value="1"/>
</dbReference>
<sequence length="212" mass="24629">MTVLKGDRGLFKAVPQCYLARSDVLVLEDLKTRGFVMVDRKAGLDYHHCKAVVSELARFHALSLSMKRIDPTRFKREVSDNITEALFVIENEAWYRDYYKTASKNAIAMVFMKYKPGKYGVFIRILSGALVRYVLNMEVQAGKDEHQREDREPVEIVKRLVEPIRSTGYNGLNKRQVENRYSQSIKNNKETSLFGCIATRTYQEEIQNSYKR</sequence>
<reference evidence="2" key="1">
    <citation type="submission" date="2020-11" db="EMBL/GenBank/DDBJ databases">
        <authorList>
            <person name="Tran Van P."/>
        </authorList>
    </citation>
    <scope>NUCLEOTIDE SEQUENCE</scope>
</reference>
<organism evidence="2">
    <name type="scientific">Timema bartmani</name>
    <dbReference type="NCBI Taxonomy" id="61472"/>
    <lineage>
        <taxon>Eukaryota</taxon>
        <taxon>Metazoa</taxon>
        <taxon>Ecdysozoa</taxon>
        <taxon>Arthropoda</taxon>
        <taxon>Hexapoda</taxon>
        <taxon>Insecta</taxon>
        <taxon>Pterygota</taxon>
        <taxon>Neoptera</taxon>
        <taxon>Polyneoptera</taxon>
        <taxon>Phasmatodea</taxon>
        <taxon>Timematodea</taxon>
        <taxon>Timematoidea</taxon>
        <taxon>Timematidae</taxon>
        <taxon>Timema</taxon>
    </lineage>
</organism>
<gene>
    <name evidence="2" type="ORF">TBIB3V08_LOCUS11513</name>
</gene>
<dbReference type="InterPro" id="IPR011009">
    <property type="entry name" value="Kinase-like_dom_sf"/>
</dbReference>
<feature type="domain" description="CHK kinase-like" evidence="1">
    <location>
        <begin position="25"/>
        <end position="166"/>
    </location>
</feature>
<dbReference type="InterPro" id="IPR004119">
    <property type="entry name" value="EcKL"/>
</dbReference>
<dbReference type="InterPro" id="IPR015897">
    <property type="entry name" value="CHK_kinase-like"/>
</dbReference>
<proteinExistence type="predicted"/>
<protein>
    <recommendedName>
        <fullName evidence="1">CHK kinase-like domain-containing protein</fullName>
    </recommendedName>
</protein>
<dbReference type="Pfam" id="PF02958">
    <property type="entry name" value="EcKL"/>
    <property type="match status" value="1"/>
</dbReference>
<dbReference type="PANTHER" id="PTHR11012:SF30">
    <property type="entry name" value="PROTEIN KINASE-LIKE DOMAIN-CONTAINING"/>
    <property type="match status" value="1"/>
</dbReference>
<dbReference type="AlphaFoldDB" id="A0A7R9FBF0"/>
<name>A0A7R9FBF0_9NEOP</name>